<evidence type="ECO:0000313" key="3">
    <source>
        <dbReference type="WBParaSite" id="jg24166.1"/>
    </source>
</evidence>
<organism evidence="2 3">
    <name type="scientific">Ditylenchus dipsaci</name>
    <dbReference type="NCBI Taxonomy" id="166011"/>
    <lineage>
        <taxon>Eukaryota</taxon>
        <taxon>Metazoa</taxon>
        <taxon>Ecdysozoa</taxon>
        <taxon>Nematoda</taxon>
        <taxon>Chromadorea</taxon>
        <taxon>Rhabditida</taxon>
        <taxon>Tylenchina</taxon>
        <taxon>Tylenchomorpha</taxon>
        <taxon>Sphaerularioidea</taxon>
        <taxon>Anguinidae</taxon>
        <taxon>Anguininae</taxon>
        <taxon>Ditylenchus</taxon>
    </lineage>
</organism>
<evidence type="ECO:0000313" key="2">
    <source>
        <dbReference type="Proteomes" id="UP000887574"/>
    </source>
</evidence>
<evidence type="ECO:0000256" key="1">
    <source>
        <dbReference type="SAM" id="Phobius"/>
    </source>
</evidence>
<keyword evidence="1" id="KW-0812">Transmembrane</keyword>
<keyword evidence="2" id="KW-1185">Reference proteome</keyword>
<feature type="transmembrane region" description="Helical" evidence="1">
    <location>
        <begin position="247"/>
        <end position="268"/>
    </location>
</feature>
<sequence>MSLAGRNTTSAKNERKPITLLSPRFLSLFPDDGDSGESVSLLSPSVLSMHDQGKGLEKNTSLPSLLKDFSPTDRQQWINFIMEAAGINERTNAMLSEVDEIANLAGIADPPLMGSARANKTGNELMIDGEIIAQFNDTNILSSDDQKIHEEHIDADLEMRKLQVWDQLTNSYTPQQLRELNKTGTAILTPAQLNFIYGEGIEEDVHRMADMHTMQFPFPALKKGATARGVKPLLTARVSAHCWLDHYWFGTVILSPGVFVPLILSPYLTRPQFRYYRQVCLIQPSSRHYCSHPLFYHLRFQSNHFDTICLRATYSKSHSWLTFNPIAQSAVSSYFFLQAALCSDTFPYVLTPSIYSPKPDEIRVLSPSWLS</sequence>
<dbReference type="PANTHER" id="PTHR21523">
    <property type="match status" value="1"/>
</dbReference>
<dbReference type="Pfam" id="PF04870">
    <property type="entry name" value="Moulting_cycle"/>
    <property type="match status" value="1"/>
</dbReference>
<keyword evidence="1" id="KW-0472">Membrane</keyword>
<name>A0A915DVP4_9BILA</name>
<accession>A0A915DVP4</accession>
<dbReference type="Proteomes" id="UP000887574">
    <property type="component" value="Unplaced"/>
</dbReference>
<protein>
    <submittedName>
        <fullName evidence="3">Uncharacterized protein</fullName>
    </submittedName>
</protein>
<dbReference type="PANTHER" id="PTHR21523:SF37">
    <property type="entry name" value="MLT-TEN (MLT-10) RELATED"/>
    <property type="match status" value="1"/>
</dbReference>
<keyword evidence="1" id="KW-1133">Transmembrane helix</keyword>
<dbReference type="AlphaFoldDB" id="A0A915DVP4"/>
<dbReference type="WBParaSite" id="jg24166.1">
    <property type="protein sequence ID" value="jg24166.1"/>
    <property type="gene ID" value="jg24166"/>
</dbReference>
<reference evidence="3" key="1">
    <citation type="submission" date="2022-11" db="UniProtKB">
        <authorList>
            <consortium name="WormBaseParasite"/>
        </authorList>
    </citation>
    <scope>IDENTIFICATION</scope>
</reference>
<dbReference type="InterPro" id="IPR006954">
    <property type="entry name" value="Mlt-10-like"/>
</dbReference>
<proteinExistence type="predicted"/>